<feature type="domain" description="VWFA" evidence="2">
    <location>
        <begin position="85"/>
        <end position="269"/>
    </location>
</feature>
<dbReference type="CDD" id="cd01450">
    <property type="entry name" value="vWFA_subfamily_ECM"/>
    <property type="match status" value="1"/>
</dbReference>
<evidence type="ECO:0000313" key="4">
    <source>
        <dbReference type="EMBL" id="CAH3025630.1"/>
    </source>
</evidence>
<feature type="chain" id="PRO_5047241127" evidence="1">
    <location>
        <begin position="23"/>
        <end position="481"/>
    </location>
</feature>
<dbReference type="PRINTS" id="PR00453">
    <property type="entry name" value="VWFADOMAIN"/>
</dbReference>
<protein>
    <submittedName>
        <fullName evidence="4">Uncharacterized protein</fullName>
    </submittedName>
</protein>
<keyword evidence="1" id="KW-0732">Signal</keyword>
<dbReference type="Pfam" id="PF00092">
    <property type="entry name" value="VWA"/>
    <property type="match status" value="2"/>
</dbReference>
<dbReference type="SUPFAM" id="SSF53300">
    <property type="entry name" value="vWA-like"/>
    <property type="match status" value="2"/>
</dbReference>
<organism evidence="4 5">
    <name type="scientific">Porites evermanni</name>
    <dbReference type="NCBI Taxonomy" id="104178"/>
    <lineage>
        <taxon>Eukaryota</taxon>
        <taxon>Metazoa</taxon>
        <taxon>Cnidaria</taxon>
        <taxon>Anthozoa</taxon>
        <taxon>Hexacorallia</taxon>
        <taxon>Scleractinia</taxon>
        <taxon>Fungiina</taxon>
        <taxon>Poritidae</taxon>
        <taxon>Porites</taxon>
    </lineage>
</organism>
<proteinExistence type="predicted"/>
<accession>A0ABN8MAQ8</accession>
<dbReference type="InterPro" id="IPR008197">
    <property type="entry name" value="WAP_dom"/>
</dbReference>
<feature type="domain" description="WAP" evidence="3">
    <location>
        <begin position="20"/>
        <end position="75"/>
    </location>
</feature>
<feature type="domain" description="VWFA" evidence="2">
    <location>
        <begin position="282"/>
        <end position="462"/>
    </location>
</feature>
<gene>
    <name evidence="4" type="ORF">PEVE_00026720</name>
</gene>
<dbReference type="Pfam" id="PF00095">
    <property type="entry name" value="WAP"/>
    <property type="match status" value="1"/>
</dbReference>
<dbReference type="PROSITE" id="PS50234">
    <property type="entry name" value="VWFA"/>
    <property type="match status" value="2"/>
</dbReference>
<dbReference type="InterPro" id="IPR036465">
    <property type="entry name" value="vWFA_dom_sf"/>
</dbReference>
<dbReference type="Gene3D" id="3.40.50.410">
    <property type="entry name" value="von Willebrand factor, type A domain"/>
    <property type="match status" value="2"/>
</dbReference>
<dbReference type="Proteomes" id="UP001159427">
    <property type="component" value="Unassembled WGS sequence"/>
</dbReference>
<evidence type="ECO:0000313" key="5">
    <source>
        <dbReference type="Proteomes" id="UP001159427"/>
    </source>
</evidence>
<dbReference type="InterPro" id="IPR050525">
    <property type="entry name" value="ECM_Assembly_Org"/>
</dbReference>
<name>A0ABN8MAQ8_9CNID</name>
<evidence type="ECO:0000256" key="1">
    <source>
        <dbReference type="SAM" id="SignalP"/>
    </source>
</evidence>
<dbReference type="PROSITE" id="PS51390">
    <property type="entry name" value="WAP"/>
    <property type="match status" value="1"/>
</dbReference>
<evidence type="ECO:0000259" key="2">
    <source>
        <dbReference type="PROSITE" id="PS50234"/>
    </source>
</evidence>
<dbReference type="PANTHER" id="PTHR24020">
    <property type="entry name" value="COLLAGEN ALPHA"/>
    <property type="match status" value="1"/>
</dbReference>
<reference evidence="4 5" key="1">
    <citation type="submission" date="2022-05" db="EMBL/GenBank/DDBJ databases">
        <authorList>
            <consortium name="Genoscope - CEA"/>
            <person name="William W."/>
        </authorList>
    </citation>
    <scope>NUCLEOTIDE SEQUENCE [LARGE SCALE GENOMIC DNA]</scope>
</reference>
<comment type="caution">
    <text evidence="4">The sequence shown here is derived from an EMBL/GenBank/DDBJ whole genome shotgun (WGS) entry which is preliminary data.</text>
</comment>
<dbReference type="InterPro" id="IPR002035">
    <property type="entry name" value="VWF_A"/>
</dbReference>
<dbReference type="SMART" id="SM00327">
    <property type="entry name" value="VWA"/>
    <property type="match status" value="2"/>
</dbReference>
<dbReference type="PANTHER" id="PTHR24020:SF20">
    <property type="entry name" value="PH DOMAIN-CONTAINING PROTEIN"/>
    <property type="match status" value="1"/>
</dbReference>
<dbReference type="EMBL" id="CALNXI010000363">
    <property type="protein sequence ID" value="CAH3025630.1"/>
    <property type="molecule type" value="Genomic_DNA"/>
</dbReference>
<keyword evidence="5" id="KW-1185">Reference proteome</keyword>
<evidence type="ECO:0000259" key="3">
    <source>
        <dbReference type="PROSITE" id="PS51390"/>
    </source>
</evidence>
<feature type="signal peptide" evidence="1">
    <location>
        <begin position="1"/>
        <end position="22"/>
    </location>
</feature>
<sequence>MTVWKATVVVFSIGLIIHGLKAQNTVCPNVTKYGAECPLDVDNECLSDQECSAGRKCCPTPYDNEACQLLCLVPVPQTNCPVPVDFAFILDGSGSISSSNWILIKDFVKRVIDAFEVHEKGTHFAFLEYSTEPKVYLRFNDFTGAQLNGVNVKRKVEEILQSKGKTFIDKALTLANQEIFTVESGMRTGVKKMALVLTDGTQTPEPSPEEAEDNLIAAAQSLHNKDIDVLALGIGRGVDPFQLLNIASNENNLYVAKAFDEILNVVGQLTKRECLACSDPVDVVFGIPTSQNISVERFQSMKEFISQTIDSLDVGPMKVHVGLVTYGETASTILKMDQLNTKDAVQTLTNGITQQGNEGNEVSAIDEAFHVTFTIFGGVRQQAPKSFILLVPEGSMNKRQEILAAARRLKSLGVKLVTVGVGGGVDSDLYKLASSQPSSKFFYRIPDRGDLRAQSRDVANVVKLEGALSFLLVLLSAVPNL</sequence>